<keyword evidence="1" id="KW-0677">Repeat</keyword>
<name>A0A0X3ASE8_9FLAO</name>
<organism evidence="3 4">
    <name type="scientific">Apibacter mensalis</name>
    <dbReference type="NCBI Taxonomy" id="1586267"/>
    <lineage>
        <taxon>Bacteria</taxon>
        <taxon>Pseudomonadati</taxon>
        <taxon>Bacteroidota</taxon>
        <taxon>Flavobacteriia</taxon>
        <taxon>Flavobacteriales</taxon>
        <taxon>Weeksellaceae</taxon>
        <taxon>Apibacter</taxon>
    </lineage>
</organism>
<dbReference type="NCBIfam" id="TIGR03696">
    <property type="entry name" value="Rhs_assc_core"/>
    <property type="match status" value="1"/>
</dbReference>
<feature type="non-terminal residue" evidence="3">
    <location>
        <position position="1"/>
    </location>
</feature>
<reference evidence="3 4" key="1">
    <citation type="submission" date="2016-01" db="EMBL/GenBank/DDBJ databases">
        <authorList>
            <person name="McClelland M."/>
            <person name="Jain A."/>
            <person name="Saraogi P."/>
            <person name="Mendelson R."/>
            <person name="Westerman R."/>
            <person name="SanMiguel P."/>
            <person name="Csonka L."/>
        </authorList>
    </citation>
    <scope>NUCLEOTIDE SEQUENCE [LARGE SCALE GENOMIC DNA]</scope>
    <source>
        <strain evidence="3 4">R-53146</strain>
    </source>
</reference>
<dbReference type="Proteomes" id="UP000182761">
    <property type="component" value="Unassembled WGS sequence"/>
</dbReference>
<dbReference type="InterPro" id="IPR056823">
    <property type="entry name" value="TEN-like_YD-shell"/>
</dbReference>
<dbReference type="InterPro" id="IPR050708">
    <property type="entry name" value="T6SS_VgrG/RHS"/>
</dbReference>
<dbReference type="Pfam" id="PF25023">
    <property type="entry name" value="TEN_YD-shell"/>
    <property type="match status" value="1"/>
</dbReference>
<dbReference type="PANTHER" id="PTHR32305">
    <property type="match status" value="1"/>
</dbReference>
<evidence type="ECO:0000313" key="4">
    <source>
        <dbReference type="Proteomes" id="UP000182761"/>
    </source>
</evidence>
<feature type="domain" description="Teneurin-like YD-shell" evidence="2">
    <location>
        <begin position="49"/>
        <end position="150"/>
    </location>
</feature>
<dbReference type="STRING" id="1586267.GCA_001418685_02126"/>
<gene>
    <name evidence="3" type="ORF">Ga0061079_1371</name>
</gene>
<dbReference type="AlphaFoldDB" id="A0A0X3ASE8"/>
<keyword evidence="4" id="KW-1185">Reference proteome</keyword>
<dbReference type="Gene3D" id="2.180.10.10">
    <property type="entry name" value="RHS repeat-associated core"/>
    <property type="match status" value="1"/>
</dbReference>
<dbReference type="InterPro" id="IPR022385">
    <property type="entry name" value="Rhs_assc_core"/>
</dbReference>
<sequence length="283" mass="32852">AKIVHTKIYRYLWDGNVLLHEWHYQRARRPKVITDELGMLMLDRPEPVENLTTWVYEEGSLVPTAKLCEGKSYSIVSDYLGRPAQAYDDKGELVWQVEFDIYGRIREDTFNNQPFIPFRQLGQYEDVETGLYYNRFRYYNPETGLYISQDPIGLAGNNPNFYAYVHDSNAWVDPFGFDPVNWTPHGFKHFPPKNKSWAEIVKSTKNGPAKYISEIDVENLERTIWKEGTPVTNGKNWKVMEFNDIIGASEGKPTNFVRVENSGNTIHGHPISKSEFKKLTKCK</sequence>
<protein>
    <submittedName>
        <fullName evidence="3">RHS repeat-associated core domain-containing protein</fullName>
    </submittedName>
</protein>
<dbReference type="PRINTS" id="PR00394">
    <property type="entry name" value="RHSPROTEIN"/>
</dbReference>
<dbReference type="EMBL" id="FCOR01000037">
    <property type="protein sequence ID" value="CVK17264.1"/>
    <property type="molecule type" value="Genomic_DNA"/>
</dbReference>
<evidence type="ECO:0000313" key="3">
    <source>
        <dbReference type="EMBL" id="CVK17264.1"/>
    </source>
</evidence>
<accession>A0A0X3ASE8</accession>
<dbReference type="RefSeq" id="WP_221400596.1">
    <property type="nucleotide sequence ID" value="NZ_FCOR01000037.1"/>
</dbReference>
<evidence type="ECO:0000256" key="1">
    <source>
        <dbReference type="ARBA" id="ARBA00022737"/>
    </source>
</evidence>
<evidence type="ECO:0000259" key="2">
    <source>
        <dbReference type="Pfam" id="PF25023"/>
    </source>
</evidence>
<proteinExistence type="predicted"/>
<dbReference type="PANTHER" id="PTHR32305:SF15">
    <property type="entry name" value="PROTEIN RHSA-RELATED"/>
    <property type="match status" value="1"/>
</dbReference>